<organism evidence="1 2">
    <name type="scientific">Hypoxylon rubiginosum</name>
    <dbReference type="NCBI Taxonomy" id="110542"/>
    <lineage>
        <taxon>Eukaryota</taxon>
        <taxon>Fungi</taxon>
        <taxon>Dikarya</taxon>
        <taxon>Ascomycota</taxon>
        <taxon>Pezizomycotina</taxon>
        <taxon>Sordariomycetes</taxon>
        <taxon>Xylariomycetidae</taxon>
        <taxon>Xylariales</taxon>
        <taxon>Hypoxylaceae</taxon>
        <taxon>Hypoxylon</taxon>
    </lineage>
</organism>
<gene>
    <name evidence="1" type="ORF">F4821DRAFT_253824</name>
</gene>
<reference evidence="1 2" key="1">
    <citation type="journal article" date="2022" name="New Phytol.">
        <title>Ecological generalism drives hyperdiversity of secondary metabolite gene clusters in xylarialean endophytes.</title>
        <authorList>
            <person name="Franco M.E.E."/>
            <person name="Wisecaver J.H."/>
            <person name="Arnold A.E."/>
            <person name="Ju Y.M."/>
            <person name="Slot J.C."/>
            <person name="Ahrendt S."/>
            <person name="Moore L.P."/>
            <person name="Eastman K.E."/>
            <person name="Scott K."/>
            <person name="Konkel Z."/>
            <person name="Mondo S.J."/>
            <person name="Kuo A."/>
            <person name="Hayes R.D."/>
            <person name="Haridas S."/>
            <person name="Andreopoulos B."/>
            <person name="Riley R."/>
            <person name="LaButti K."/>
            <person name="Pangilinan J."/>
            <person name="Lipzen A."/>
            <person name="Amirebrahimi M."/>
            <person name="Yan J."/>
            <person name="Adam C."/>
            <person name="Keymanesh K."/>
            <person name="Ng V."/>
            <person name="Louie K."/>
            <person name="Northen T."/>
            <person name="Drula E."/>
            <person name="Henrissat B."/>
            <person name="Hsieh H.M."/>
            <person name="Youens-Clark K."/>
            <person name="Lutzoni F."/>
            <person name="Miadlikowska J."/>
            <person name="Eastwood D.C."/>
            <person name="Hamelin R.C."/>
            <person name="Grigoriev I.V."/>
            <person name="U'Ren J.M."/>
        </authorList>
    </citation>
    <scope>NUCLEOTIDE SEQUENCE [LARGE SCALE GENOMIC DNA]</scope>
    <source>
        <strain evidence="1 2">ER1909</strain>
    </source>
</reference>
<protein>
    <submittedName>
        <fullName evidence="1">Cas1p-domain-containing protein</fullName>
    </submittedName>
</protein>
<accession>A0ACC0DIK6</accession>
<dbReference type="Proteomes" id="UP001497680">
    <property type="component" value="Unassembled WGS sequence"/>
</dbReference>
<comment type="caution">
    <text evidence="1">The sequence shown here is derived from an EMBL/GenBank/DDBJ whole genome shotgun (WGS) entry which is preliminary data.</text>
</comment>
<evidence type="ECO:0000313" key="2">
    <source>
        <dbReference type="Proteomes" id="UP001497680"/>
    </source>
</evidence>
<name>A0ACC0DIK6_9PEZI</name>
<dbReference type="EMBL" id="MU394283">
    <property type="protein sequence ID" value="KAI6092373.1"/>
    <property type="molecule type" value="Genomic_DNA"/>
</dbReference>
<keyword evidence="2" id="KW-1185">Reference proteome</keyword>
<proteinExistence type="predicted"/>
<evidence type="ECO:0000313" key="1">
    <source>
        <dbReference type="EMBL" id="KAI6092373.1"/>
    </source>
</evidence>
<sequence length="883" mass="100992">MDRLRLPMNRSYSLHSTIKTTATAVLSIIVFWVALQPQDDPYRCQALLDHRAWSPVIPDASKESKPTDCRTVEYPRDGDSLRHCLQGQRIIFAGDSTMRQVFEAAVERFRDQSQFTLKDKYTVREPHKSYWFETEGIKIDYIWDPWLNSSSLNDVLEASHALPLIYDDDFPKEADEKPAAAIILGAPGLWAARYGGNDYLPLFKHAIDNIKPYISSDLDVSIPIPEPDTENSSGIKTQVLLAPVPVPDYNRLSQNRSETITPRRINEMNRYLAALTPDKKSHVLWVYNQISRDEEPWGHQQDGLHVSKEVATRKLDVVLNVRCNTASAARARTFKGTCCVAKTDKINHLFIMAISWLILCVLLSPCVYPLAMKHTPLRQVGIMRAVRTISFTLIWSHFLDGTWGNEEMGKTERHFEQGNFVKICIFWLLFCMVSFAKNTPPAEELSNNQLPSNIWSIKTPSDHESGSTTPTPSTCTPASSGRMYNQRYTQTSSDRMSDETSKGELEAKRPDPPGYRGPGYLSRDHSDEIKGIMQGLILLYHYHHASQTLWVYKVIRLFISAYFYLSGYGHTLYLLRTKDFSARRVAAVLFRLNLLSVLLPYVMDTTYDLYYFASVITFWYLVTFAVVSLGHCGNRHPSIFLAKIVAAAFSTDWLTSRPYIFQAFSRVVSVIFRMSVDPEELRFRLRLDRYIVYVGIVVAYFVHTASRRRAVTIMALGHARPSWTPRRRRFLNTVCIVAAVLFFGITQLHPLLHEMHEKSTYNAIHPYISWIPVLCYVVLRTASRKFRDVYLRLPAELGRVALETYVLQYHIWLGRDATALLTLGFEPVLGRGGKYMEILLFGTSFWGVAVLTHSATDVLARRLDVKFFVVGLLWLWFGNIILG</sequence>